<keyword evidence="3" id="KW-1185">Reference proteome</keyword>
<name>A0A7W7RIV2_9ACTN</name>
<dbReference type="EMBL" id="JACHJT010000001">
    <property type="protein sequence ID" value="MBB4932800.1"/>
    <property type="molecule type" value="Genomic_DNA"/>
</dbReference>
<comment type="caution">
    <text evidence="2">The sequence shown here is derived from an EMBL/GenBank/DDBJ whole genome shotgun (WGS) entry which is preliminary data.</text>
</comment>
<evidence type="ECO:0000313" key="2">
    <source>
        <dbReference type="EMBL" id="MBB4932800.1"/>
    </source>
</evidence>
<proteinExistence type="predicted"/>
<gene>
    <name evidence="2" type="ORF">F4561_003620</name>
</gene>
<sequence>MGLVQGCHLTRTTLHSLVGKEGAEPVAPPVVLPDHPAYQQIMDAFGDLARLLRARDLCQALDLPIVSKNVENIRSTLKRLVSRGILVVTGPGLFSQHREGLKVLITQAFEDSQGTYGYRRVHAQLERWGGPGRSWYSHLMRVLGLVPCRPGPRRRG</sequence>
<evidence type="ECO:0000313" key="3">
    <source>
        <dbReference type="Proteomes" id="UP000523007"/>
    </source>
</evidence>
<evidence type="ECO:0000259" key="1">
    <source>
        <dbReference type="Pfam" id="PF13276"/>
    </source>
</evidence>
<protein>
    <recommendedName>
        <fullName evidence="1">HTH-like domain-containing protein</fullName>
    </recommendedName>
</protein>
<dbReference type="Proteomes" id="UP000523007">
    <property type="component" value="Unassembled WGS sequence"/>
</dbReference>
<accession>A0A7W7RIV2</accession>
<reference evidence="2 3" key="1">
    <citation type="submission" date="2020-08" db="EMBL/GenBank/DDBJ databases">
        <title>Sequencing the genomes of 1000 actinobacteria strains.</title>
        <authorList>
            <person name="Klenk H.-P."/>
        </authorList>
    </citation>
    <scope>NUCLEOTIDE SEQUENCE [LARGE SCALE GENOMIC DNA]</scope>
    <source>
        <strain evidence="2 3">DSM 102030</strain>
    </source>
</reference>
<dbReference type="InterPro" id="IPR025948">
    <property type="entry name" value="HTH-like_dom"/>
</dbReference>
<dbReference type="AlphaFoldDB" id="A0A7W7RIV2"/>
<organism evidence="2 3">
    <name type="scientific">Lipingzhangella halophila</name>
    <dbReference type="NCBI Taxonomy" id="1783352"/>
    <lineage>
        <taxon>Bacteria</taxon>
        <taxon>Bacillati</taxon>
        <taxon>Actinomycetota</taxon>
        <taxon>Actinomycetes</taxon>
        <taxon>Streptosporangiales</taxon>
        <taxon>Nocardiopsidaceae</taxon>
        <taxon>Lipingzhangella</taxon>
    </lineage>
</organism>
<dbReference type="RefSeq" id="WP_184580454.1">
    <property type="nucleotide sequence ID" value="NZ_JACHJT010000001.1"/>
</dbReference>
<dbReference type="Pfam" id="PF13276">
    <property type="entry name" value="HTH_21"/>
    <property type="match status" value="1"/>
</dbReference>
<feature type="domain" description="HTH-like" evidence="1">
    <location>
        <begin position="97"/>
        <end position="147"/>
    </location>
</feature>